<proteinExistence type="predicted"/>
<accession>A0AAQ3QJ03</accession>
<gene>
    <name evidence="5" type="ORF">Cni_G18684</name>
</gene>
<dbReference type="AlphaFoldDB" id="A0AAQ3QJ03"/>
<evidence type="ECO:0000259" key="3">
    <source>
        <dbReference type="Pfam" id="PF14309"/>
    </source>
</evidence>
<evidence type="ECO:0000259" key="2">
    <source>
        <dbReference type="Pfam" id="PF12552"/>
    </source>
</evidence>
<evidence type="ECO:0000313" key="5">
    <source>
        <dbReference type="EMBL" id="WOL09930.1"/>
    </source>
</evidence>
<feature type="region of interest" description="Disordered" evidence="1">
    <location>
        <begin position="386"/>
        <end position="405"/>
    </location>
</feature>
<evidence type="ECO:0000259" key="4">
    <source>
        <dbReference type="Pfam" id="PF14383"/>
    </source>
</evidence>
<dbReference type="PANTHER" id="PTHR46634">
    <property type="entry name" value="M REDUCTASE II SUBUNIT GAMMA, PUTATIVE (DUF3741)-RELATED"/>
    <property type="match status" value="1"/>
</dbReference>
<name>A0AAQ3QJ03_9LILI</name>
<reference evidence="5 6" key="1">
    <citation type="submission" date="2023-10" db="EMBL/GenBank/DDBJ databases">
        <title>Chromosome-scale genome assembly provides insights into flower coloration mechanisms of Canna indica.</title>
        <authorList>
            <person name="Li C."/>
        </authorList>
    </citation>
    <scope>NUCLEOTIDE SEQUENCE [LARGE SCALE GENOMIC DNA]</scope>
    <source>
        <tissue evidence="5">Flower</tissue>
    </source>
</reference>
<evidence type="ECO:0000256" key="1">
    <source>
        <dbReference type="SAM" id="MobiDB-lite"/>
    </source>
</evidence>
<dbReference type="InterPro" id="IPR022212">
    <property type="entry name" value="DUF3741"/>
</dbReference>
<feature type="compositionally biased region" description="Polar residues" evidence="1">
    <location>
        <begin position="37"/>
        <end position="46"/>
    </location>
</feature>
<dbReference type="PANTHER" id="PTHR46634:SF3">
    <property type="entry name" value="M REDUCTASE II SUBUNIT GAMMA, PUTATIVE (DUF3741)-RELATED"/>
    <property type="match status" value="1"/>
</dbReference>
<organism evidence="5 6">
    <name type="scientific">Canna indica</name>
    <name type="common">Indian-shot</name>
    <dbReference type="NCBI Taxonomy" id="4628"/>
    <lineage>
        <taxon>Eukaryota</taxon>
        <taxon>Viridiplantae</taxon>
        <taxon>Streptophyta</taxon>
        <taxon>Embryophyta</taxon>
        <taxon>Tracheophyta</taxon>
        <taxon>Spermatophyta</taxon>
        <taxon>Magnoliopsida</taxon>
        <taxon>Liliopsida</taxon>
        <taxon>Zingiberales</taxon>
        <taxon>Cannaceae</taxon>
        <taxon>Canna</taxon>
    </lineage>
</organism>
<protein>
    <recommendedName>
        <fullName evidence="7">DUF3741 domain-containing protein</fullName>
    </recommendedName>
</protein>
<dbReference type="Pfam" id="PF14309">
    <property type="entry name" value="DUF4378"/>
    <property type="match status" value="1"/>
</dbReference>
<dbReference type="Proteomes" id="UP001327560">
    <property type="component" value="Chromosome 6"/>
</dbReference>
<feature type="domain" description="DUF3741" evidence="4">
    <location>
        <begin position="82"/>
        <end position="99"/>
    </location>
</feature>
<sequence>MINIFDLSAGMPASKMLTEKAHRDAGTPIHRRKQDINKSATPSTANIDGKQINSDTKQKSSTKKSGGTPVKMLIAQEMSKETESKRKSPSVVARLMGLDDNLTAQPYLVSSQRNLLEVLPPTSSVVCRNYHQQDAFFNTAFPYEICQHNHQNMEQTDTNEVWKKQSRSGRGRYDENHNELRMALVREKFIEAKRLATDEKLLQSKEFQDVLEVLSSNRDLFLKFLEEPYSLFTKQPNNLHSIPPLPQTKRITVLKPSKNVETKFEKLVKKQEFPEIDESGCGTTNCHFNSNFNQLETGSFSQPTRIVVLKPSTGKTTKVLAPNISSEHLVHSKFYGDSMDNGAFRLGFNSSERAQQMQKSLTGHRRDESLLSSILSNGYGGDGSSFNHSEIDYNEEPGGGFSDSEIEVVTPTSRRSWDRIGSPYSVSSFSRISYSPESSVTREAKKRISERCALMASNGISQQQLHLPRSSSTLGEMLAIPEAKREECVNRYTASSSRSCGGEDEMRSSAFCLSVSRTTNSGEVSPGNLSRSKSVPVSSSAYKDIGLKVEGSDPQISKSTQAEVSKSKHGKLSFAGKVSSLFFSRSKKSSRERPVSSALVGSRNSDKVVVRTDEMHKSVRNCLAMDYQLNGEKCVGEDSAMSVMNVPKKATPSLEQPSTGSKSTEQDKLIPHQNSINHLDQPSPTSVLDAPFEDDLNESLCHPSEANAEQKALSRALPIESVARTLSWDDTNQEMLSPKPSNLYRVLSKAEDCEQEYFLFVQKLLSYAGLEKSDMIFTGWHSLDSPLDPMLLDKILDLKEEEFQCIEKRSNLRLLFDCVNSTLLELSCSTLMSIYPWNRVSCGTRVVAHASSSLAENVWGLARDWFCGKRKLVFAEIENSIVVDGALREEVGGNKWSELIMTEFEEITKEISGEVSSPESGGELPRHRNQAKLLLPFATCWRRRGAVPHYRRQRRSIISYSHHPLHFAAAALLVSLPHPPDLSANIFNPRFPNSAVGHHPLHDYTVPSRRRPLEQCIHLHSAIDASSVHLLRFFLNLKSQVQMVNALSVEVADGTIEVVDPRPPLSAGAAVIVEAAMVVVHHPTHAPTSHVTP</sequence>
<feature type="domain" description="DUF4378" evidence="3">
    <location>
        <begin position="758"/>
        <end position="915"/>
    </location>
</feature>
<dbReference type="InterPro" id="IPR032795">
    <property type="entry name" value="DUF3741-assoc"/>
</dbReference>
<feature type="domain" description="DUF3741" evidence="2">
    <location>
        <begin position="186"/>
        <end position="229"/>
    </location>
</feature>
<keyword evidence="6" id="KW-1185">Reference proteome</keyword>
<evidence type="ECO:0000313" key="6">
    <source>
        <dbReference type="Proteomes" id="UP001327560"/>
    </source>
</evidence>
<dbReference type="Pfam" id="PF14383">
    <property type="entry name" value="VARLMGL"/>
    <property type="match status" value="1"/>
</dbReference>
<dbReference type="Pfam" id="PF12552">
    <property type="entry name" value="DUF3741"/>
    <property type="match status" value="1"/>
</dbReference>
<feature type="region of interest" description="Disordered" evidence="1">
    <location>
        <begin position="23"/>
        <end position="70"/>
    </location>
</feature>
<evidence type="ECO:0008006" key="7">
    <source>
        <dbReference type="Google" id="ProtNLM"/>
    </source>
</evidence>
<dbReference type="EMBL" id="CP136895">
    <property type="protein sequence ID" value="WOL09930.1"/>
    <property type="molecule type" value="Genomic_DNA"/>
</dbReference>
<dbReference type="InterPro" id="IPR025486">
    <property type="entry name" value="DUF4378"/>
</dbReference>